<dbReference type="VEuPathDB" id="TriTrypDB:TCDM_01638"/>
<dbReference type="VEuPathDB" id="TriTrypDB:TcCL_ESM00399"/>
<accession>A0A2V2W596</accession>
<reference evidence="1 2" key="1">
    <citation type="journal article" date="2018" name="Microb. Genom.">
        <title>Expanding an expanded genome: long-read sequencing of Trypanosoma cruzi.</title>
        <authorList>
            <person name="Berna L."/>
            <person name="Rodriguez M."/>
            <person name="Chiribao M.L."/>
            <person name="Parodi-Talice A."/>
            <person name="Pita S."/>
            <person name="Rijo G."/>
            <person name="Alvarez-Valin F."/>
            <person name="Robello C."/>
        </authorList>
    </citation>
    <scope>NUCLEOTIDE SEQUENCE [LARGE SCALE GENOMIC DNA]</scope>
    <source>
        <strain evidence="1 2">Dm28c</strain>
    </source>
</reference>
<dbReference type="EMBL" id="PRFA01000002">
    <property type="protein sequence ID" value="PWV02689.1"/>
    <property type="molecule type" value="Genomic_DNA"/>
</dbReference>
<comment type="caution">
    <text evidence="1">The sequence shown here is derived from an EMBL/GenBank/DDBJ whole genome shotgun (WGS) entry which is preliminary data.</text>
</comment>
<dbReference type="AlphaFoldDB" id="A0A2V2W596"/>
<evidence type="ECO:0000313" key="2">
    <source>
        <dbReference type="Proteomes" id="UP000246121"/>
    </source>
</evidence>
<proteinExistence type="predicted"/>
<dbReference type="VEuPathDB" id="TriTrypDB:C4B63_2g364"/>
<dbReference type="VEuPathDB" id="TriTrypDB:TCSYLVIO_005628"/>
<dbReference type="Proteomes" id="UP000246121">
    <property type="component" value="Unassembled WGS sequence"/>
</dbReference>
<dbReference type="VEuPathDB" id="TriTrypDB:Tc_MARK_4256"/>
<name>A0A2V2W596_TRYCR</name>
<gene>
    <name evidence="1" type="ORF">C4B63_2g364</name>
</gene>
<organism evidence="1 2">
    <name type="scientific">Trypanosoma cruzi</name>
    <dbReference type="NCBI Taxonomy" id="5693"/>
    <lineage>
        <taxon>Eukaryota</taxon>
        <taxon>Discoba</taxon>
        <taxon>Euglenozoa</taxon>
        <taxon>Kinetoplastea</taxon>
        <taxon>Metakinetoplastina</taxon>
        <taxon>Trypanosomatida</taxon>
        <taxon>Trypanosomatidae</taxon>
        <taxon>Trypanosoma</taxon>
        <taxon>Schizotrypanum</taxon>
    </lineage>
</organism>
<evidence type="ECO:0008006" key="3">
    <source>
        <dbReference type="Google" id="ProtNLM"/>
    </source>
</evidence>
<dbReference type="VEuPathDB" id="TriTrypDB:C3747_1g402"/>
<dbReference type="VEuPathDB" id="TriTrypDB:TcCLB.510431.130"/>
<dbReference type="VEuPathDB" id="TriTrypDB:TcBrA4_0059440"/>
<protein>
    <recommendedName>
        <fullName evidence="3">Membrane associated protein</fullName>
    </recommendedName>
</protein>
<dbReference type="VEuPathDB" id="TriTrypDB:TcYC6_0072040"/>
<sequence length="376" mass="43310">MTEYKKLCAILAQLREEVTSLVRAFEGGEGQDTVALHSLSTSIQTLVTNAQPRLLKILRKATETDPNRQIYNEAMCAAIKQLFDDFCELLGCLFGVPMKEMVLSEGKINFEDSPSISWTEDVHNNYLLHLAQTEAWKKRIATNIADLVLFEEETRAVYFAEERKARETLLQTKRNEKTNILHMLKEREAAKWEAEVRRRNDEHKGLMNASSFYGVQNIATVLLRVPEPFRKLLAGNMAQLVRALRTTPEDPNIRRIRCNNRRVMMDYSHVVFCDECETCRILVAAAEILWYIMGYRVEYSTAITSSLRTVIDNNPPILLPCGRYASEHAIAVIGFEEYSERFFTLHEPDPMQDSDEWMVWYATLEALIARLEDCLV</sequence>
<dbReference type="VEuPathDB" id="TriTrypDB:ECC02_002707"/>
<dbReference type="VEuPathDB" id="TriTrypDB:BCY84_14529"/>
<evidence type="ECO:0000313" key="1">
    <source>
        <dbReference type="EMBL" id="PWV02689.1"/>
    </source>
</evidence>
<dbReference type="VEuPathDB" id="TriTrypDB:TcG_07340"/>